<accession>A0ABZ0WB44</accession>
<dbReference type="RefSeq" id="WP_245957828.1">
    <property type="nucleotide sequence ID" value="NZ_CP139960.1"/>
</dbReference>
<feature type="domain" description="DUF5777" evidence="2">
    <location>
        <begin position="53"/>
        <end position="297"/>
    </location>
</feature>
<gene>
    <name evidence="3" type="ORF">U0035_03380</name>
</gene>
<feature type="signal peptide" evidence="1">
    <location>
        <begin position="1"/>
        <end position="31"/>
    </location>
</feature>
<organism evidence="3 4">
    <name type="scientific">Niabella yanshanensis</name>
    <dbReference type="NCBI Taxonomy" id="577386"/>
    <lineage>
        <taxon>Bacteria</taxon>
        <taxon>Pseudomonadati</taxon>
        <taxon>Bacteroidota</taxon>
        <taxon>Chitinophagia</taxon>
        <taxon>Chitinophagales</taxon>
        <taxon>Chitinophagaceae</taxon>
        <taxon>Niabella</taxon>
    </lineage>
</organism>
<evidence type="ECO:0000313" key="3">
    <source>
        <dbReference type="EMBL" id="WQD39190.1"/>
    </source>
</evidence>
<dbReference type="InterPro" id="IPR045916">
    <property type="entry name" value="DUF5777"/>
</dbReference>
<proteinExistence type="predicted"/>
<protein>
    <submittedName>
        <fullName evidence="3">DUF5777 family beta-barrel protein</fullName>
    </submittedName>
</protein>
<keyword evidence="1" id="KW-0732">Signal</keyword>
<reference evidence="3 4" key="1">
    <citation type="submission" date="2023-12" db="EMBL/GenBank/DDBJ databases">
        <title>Genome sequencing and assembly of bacterial species from a model synthetic community.</title>
        <authorList>
            <person name="Hogle S.L."/>
        </authorList>
    </citation>
    <scope>NUCLEOTIDE SEQUENCE [LARGE SCALE GENOMIC DNA]</scope>
    <source>
        <strain evidence="3 4">HAMBI_3031</strain>
    </source>
</reference>
<name>A0ABZ0WB44_9BACT</name>
<dbReference type="EMBL" id="CP139960">
    <property type="protein sequence ID" value="WQD39190.1"/>
    <property type="molecule type" value="Genomic_DNA"/>
</dbReference>
<sequence length="310" mass="34086">MKKNKQILNKKRTAYLLTLLLAGCFTQNISAQDDLLSLVDSTGEGSERVTGAFKSSRVINGHSIEFIGKKVLDVRILHRFGVIKDGIGELFGLDQASMRLGFDYGITKNLTMGVGRSTLAKELDGFIKYGALQQSKGKSNILVSVVLVAGSTVATAKPAEDATLRETKHRMAYYSQVIIGRKFSNLFSLQLSPTYVHRNAVAATDFNDTYALGIGSRLKLSKRVAFVADYHYVISGLDKEVYSNPLSIGFDIETGGHVFQLHFSNATGMNEKAFITNTTNSWGRGEIRFGFNLSRVFTIGKKKMSSQSQL</sequence>
<keyword evidence="4" id="KW-1185">Reference proteome</keyword>
<evidence type="ECO:0000313" key="4">
    <source>
        <dbReference type="Proteomes" id="UP001325680"/>
    </source>
</evidence>
<evidence type="ECO:0000256" key="1">
    <source>
        <dbReference type="SAM" id="SignalP"/>
    </source>
</evidence>
<dbReference type="PROSITE" id="PS51257">
    <property type="entry name" value="PROKAR_LIPOPROTEIN"/>
    <property type="match status" value="1"/>
</dbReference>
<evidence type="ECO:0000259" key="2">
    <source>
        <dbReference type="Pfam" id="PF19089"/>
    </source>
</evidence>
<dbReference type="Proteomes" id="UP001325680">
    <property type="component" value="Chromosome"/>
</dbReference>
<feature type="chain" id="PRO_5047195948" evidence="1">
    <location>
        <begin position="32"/>
        <end position="310"/>
    </location>
</feature>
<dbReference type="Pfam" id="PF19089">
    <property type="entry name" value="DUF5777"/>
    <property type="match status" value="1"/>
</dbReference>